<dbReference type="eggNOG" id="COG0301">
    <property type="taxonomic scope" value="Bacteria"/>
</dbReference>
<dbReference type="SMART" id="SM00981">
    <property type="entry name" value="THUMP"/>
    <property type="match status" value="1"/>
</dbReference>
<dbReference type="Gene3D" id="3.30.2130.30">
    <property type="match status" value="1"/>
</dbReference>
<evidence type="ECO:0000256" key="4">
    <source>
        <dbReference type="ARBA" id="ARBA00022679"/>
    </source>
</evidence>
<comment type="catalytic activity">
    <reaction evidence="11">
        <text>[ThiI sulfur-carrier protein]-S-sulfanyl-L-cysteine + a uridine in tRNA + 2 reduced [2Fe-2S]-[ferredoxin] + ATP + H(+) = [ThiI sulfur-carrier protein]-L-cysteine + a 4-thiouridine in tRNA + 2 oxidized [2Fe-2S]-[ferredoxin] + AMP + diphosphate</text>
        <dbReference type="Rhea" id="RHEA:24176"/>
        <dbReference type="Rhea" id="RHEA-COMP:10000"/>
        <dbReference type="Rhea" id="RHEA-COMP:10001"/>
        <dbReference type="Rhea" id="RHEA-COMP:13337"/>
        <dbReference type="Rhea" id="RHEA-COMP:13338"/>
        <dbReference type="Rhea" id="RHEA-COMP:13339"/>
        <dbReference type="Rhea" id="RHEA-COMP:13340"/>
        <dbReference type="ChEBI" id="CHEBI:15378"/>
        <dbReference type="ChEBI" id="CHEBI:29950"/>
        <dbReference type="ChEBI" id="CHEBI:30616"/>
        <dbReference type="ChEBI" id="CHEBI:33019"/>
        <dbReference type="ChEBI" id="CHEBI:33737"/>
        <dbReference type="ChEBI" id="CHEBI:33738"/>
        <dbReference type="ChEBI" id="CHEBI:61963"/>
        <dbReference type="ChEBI" id="CHEBI:65315"/>
        <dbReference type="ChEBI" id="CHEBI:136798"/>
        <dbReference type="ChEBI" id="CHEBI:456215"/>
        <dbReference type="EC" id="2.8.1.4"/>
    </reaction>
</comment>
<dbReference type="Pfam" id="PF02926">
    <property type="entry name" value="THUMP"/>
    <property type="match status" value="1"/>
</dbReference>
<dbReference type="Gene3D" id="3.40.50.620">
    <property type="entry name" value="HUPs"/>
    <property type="match status" value="1"/>
</dbReference>
<feature type="binding site" evidence="11">
    <location>
        <begin position="189"/>
        <end position="190"/>
    </location>
    <ligand>
        <name>ATP</name>
        <dbReference type="ChEBI" id="CHEBI:30616"/>
    </ligand>
</feature>
<comment type="function">
    <text evidence="11">Catalyzes the ATP-dependent transfer of a sulfur to tRNA to produce 4-thiouridine in position 8 of tRNAs, which functions as a near-UV photosensor. Also catalyzes the transfer of sulfur to the sulfur carrier protein ThiS, forming ThiS-thiocarboxylate. This is a step in the synthesis of thiazole, in the thiamine biosynthesis pathway. The sulfur is donated as persulfide by IscS.</text>
</comment>
<evidence type="ECO:0000259" key="13">
    <source>
        <dbReference type="PROSITE" id="PS51165"/>
    </source>
</evidence>
<dbReference type="NCBIfam" id="TIGR04271">
    <property type="entry name" value="ThiI_C_thiazole"/>
    <property type="match status" value="1"/>
</dbReference>
<dbReference type="InterPro" id="IPR049961">
    <property type="entry name" value="ThiI_N"/>
</dbReference>
<keyword evidence="3 11" id="KW-0820">tRNA-binding</keyword>
<dbReference type="SUPFAM" id="SSF52821">
    <property type="entry name" value="Rhodanese/Cell cycle control phosphatase"/>
    <property type="match status" value="1"/>
</dbReference>
<dbReference type="PANTHER" id="PTHR43209:SF1">
    <property type="entry name" value="TRNA SULFURTRANSFERASE"/>
    <property type="match status" value="1"/>
</dbReference>
<dbReference type="InterPro" id="IPR003720">
    <property type="entry name" value="tRNA_STrfase"/>
</dbReference>
<dbReference type="eggNOG" id="COG0607">
    <property type="taxonomic scope" value="Bacteria"/>
</dbReference>
<evidence type="ECO:0000313" key="14">
    <source>
        <dbReference type="EMBL" id="KEA64343.1"/>
    </source>
</evidence>
<dbReference type="GO" id="GO:0009228">
    <property type="term" value="P:thiamine biosynthetic process"/>
    <property type="evidence" value="ECO:0007669"/>
    <property type="project" value="UniProtKB-KW"/>
</dbReference>
<sequence length="491" mass="55773">MKFIIKLFPEITIKSRPVRKRLIARLQNNIQIILARIEPSVKVSSFWDKLEAAFDHEAVENVGEVRDALVDALSRIPGIQAFLEVEQYPLGDFHQVYELTREAYAERIKGKTFKVRVRRSGKHEFTSVELERYVGGGLRQHTEAAGVDVHKPEVWVDLEVRDDWLFIITRIHKGLGGYPLGTQEPVLSLISGGFDSIVASWMTMRRGCKTHFLFFNLGGYAHEIGVKQVSLYLWRRYGSSARVKFITVPFEEVVGEILQSIDRSHMGVVLKRMMMRAADRVADRMNIPALVTGESIAQVSSQTLPNLALIDSVAEHLVLRPLVTMDKPDIIDYTREIGAFEFASAMPEFCGVISDKPTTAAKRDRVEREEQGFDFDVLDRALESAEVISIDEIVENQNISSEIEALTRVDANQVIVDIRAPHEEERKPLNMPGCEIMKIPFYKLEQDIVGLDSKRQYLLYCEKGVMSQMHAQHLAEKGYENIGVYRPAAQK</sequence>
<keyword evidence="4 11" id="KW-0808">Transferase</keyword>
<dbReference type="CDD" id="cd00158">
    <property type="entry name" value="RHOD"/>
    <property type="match status" value="1"/>
</dbReference>
<comment type="subcellular location">
    <subcellularLocation>
        <location evidence="1 11">Cytoplasm</location>
    </subcellularLocation>
</comment>
<evidence type="ECO:0000256" key="10">
    <source>
        <dbReference type="ARBA" id="ARBA00023284"/>
    </source>
</evidence>
<evidence type="ECO:0000256" key="8">
    <source>
        <dbReference type="ARBA" id="ARBA00022977"/>
    </source>
</evidence>
<dbReference type="Gene3D" id="3.40.250.10">
    <property type="entry name" value="Rhodanese-like domain"/>
    <property type="match status" value="1"/>
</dbReference>
<evidence type="ECO:0000256" key="2">
    <source>
        <dbReference type="ARBA" id="ARBA00022490"/>
    </source>
</evidence>
<dbReference type="EC" id="2.8.1.4" evidence="11"/>
<dbReference type="CDD" id="cd11716">
    <property type="entry name" value="THUMP_ThiI"/>
    <property type="match status" value="1"/>
</dbReference>
<protein>
    <recommendedName>
        <fullName evidence="11">tRNA sulfurtransferase</fullName>
        <ecNumber evidence="11">2.8.1.4</ecNumber>
    </recommendedName>
    <alternativeName>
        <fullName evidence="11">Sulfur carrier protein ThiS sulfurtransferase</fullName>
    </alternativeName>
    <alternativeName>
        <fullName evidence="11">Thiamine biosynthesis protein ThiI</fullName>
    </alternativeName>
    <alternativeName>
        <fullName evidence="11">tRNA 4-thiouridine synthase</fullName>
    </alternativeName>
</protein>
<dbReference type="InterPro" id="IPR026340">
    <property type="entry name" value="THII_Thiazole_biosynth_dom"/>
</dbReference>
<dbReference type="PANTHER" id="PTHR43209">
    <property type="entry name" value="TRNA SULFURTRANSFERASE"/>
    <property type="match status" value="1"/>
</dbReference>
<dbReference type="AlphaFoldDB" id="A0A081G0N8"/>
<evidence type="ECO:0000256" key="7">
    <source>
        <dbReference type="ARBA" id="ARBA00022884"/>
    </source>
</evidence>
<keyword evidence="5 11" id="KW-0547">Nucleotide-binding</keyword>
<gene>
    <name evidence="11" type="primary">thiI</name>
    <name evidence="14" type="ORF">ADIMK_1589</name>
</gene>
<feature type="binding site" evidence="11">
    <location>
        <position position="271"/>
    </location>
    <ligand>
        <name>ATP</name>
        <dbReference type="ChEBI" id="CHEBI:30616"/>
    </ligand>
</feature>
<keyword evidence="10" id="KW-0676">Redox-active center</keyword>
<evidence type="ECO:0000256" key="1">
    <source>
        <dbReference type="ARBA" id="ARBA00004496"/>
    </source>
</evidence>
<comment type="similarity">
    <text evidence="11">Belongs to the ThiI family.</text>
</comment>
<dbReference type="InterPro" id="IPR020536">
    <property type="entry name" value="ThiI_AANH"/>
</dbReference>
<dbReference type="SUPFAM" id="SSF52402">
    <property type="entry name" value="Adenine nucleotide alpha hydrolases-like"/>
    <property type="match status" value="1"/>
</dbReference>
<comment type="caution">
    <text evidence="11">Lacks conserved residue(s) required for the propagation of feature annotation.</text>
</comment>
<dbReference type="GO" id="GO:0140741">
    <property type="term" value="F:tRNA-uracil-4 sulfurtransferase activity"/>
    <property type="evidence" value="ECO:0007669"/>
    <property type="project" value="UniProtKB-EC"/>
</dbReference>
<keyword evidence="6 11" id="KW-0067">ATP-binding</keyword>
<reference evidence="14 15" key="1">
    <citation type="submission" date="2014-04" db="EMBL/GenBank/DDBJ databases">
        <title>Marinobacterium kochiensis sp. nov., isolated from sediment sample collected from Kochi backwaters in Kerala, India.</title>
        <authorList>
            <person name="Singh A."/>
            <person name="Pinnaka A.K."/>
        </authorList>
    </citation>
    <scope>NUCLEOTIDE SEQUENCE [LARGE SCALE GENOMIC DNA]</scope>
    <source>
        <strain evidence="14 15">AK27</strain>
    </source>
</reference>
<dbReference type="GO" id="GO:0000049">
    <property type="term" value="F:tRNA binding"/>
    <property type="evidence" value="ECO:0007669"/>
    <property type="project" value="UniProtKB-UniRule"/>
</dbReference>
<evidence type="ECO:0000256" key="9">
    <source>
        <dbReference type="ARBA" id="ARBA00023157"/>
    </source>
</evidence>
<dbReference type="OrthoDB" id="9773948at2"/>
<evidence type="ECO:0000256" key="3">
    <source>
        <dbReference type="ARBA" id="ARBA00022555"/>
    </source>
</evidence>
<dbReference type="InterPro" id="IPR001763">
    <property type="entry name" value="Rhodanese-like_dom"/>
</dbReference>
<organism evidence="14 15">
    <name type="scientific">Marinobacterium lacunae</name>
    <dbReference type="NCBI Taxonomy" id="1232683"/>
    <lineage>
        <taxon>Bacteria</taxon>
        <taxon>Pseudomonadati</taxon>
        <taxon>Pseudomonadota</taxon>
        <taxon>Gammaproteobacteria</taxon>
        <taxon>Oceanospirillales</taxon>
        <taxon>Oceanospirillaceae</taxon>
        <taxon>Marinobacterium</taxon>
    </lineage>
</organism>
<dbReference type="HAMAP" id="MF_00021">
    <property type="entry name" value="ThiI"/>
    <property type="match status" value="1"/>
</dbReference>
<dbReference type="Pfam" id="PF02568">
    <property type="entry name" value="ThiI"/>
    <property type="match status" value="1"/>
</dbReference>
<dbReference type="UniPathway" id="UPA00060"/>
<dbReference type="Proteomes" id="UP000028252">
    <property type="component" value="Unassembled WGS sequence"/>
</dbReference>
<proteinExistence type="inferred from homology"/>
<dbReference type="GO" id="GO:0005829">
    <property type="term" value="C:cytosol"/>
    <property type="evidence" value="ECO:0007669"/>
    <property type="project" value="TreeGrafter"/>
</dbReference>
<dbReference type="PATRIC" id="fig|1232683.4.peg.1569"/>
<dbReference type="Pfam" id="PF00581">
    <property type="entry name" value="Rhodanese"/>
    <property type="match status" value="1"/>
</dbReference>
<evidence type="ECO:0000256" key="6">
    <source>
        <dbReference type="ARBA" id="ARBA00022840"/>
    </source>
</evidence>
<dbReference type="SUPFAM" id="SSF143437">
    <property type="entry name" value="THUMP domain-like"/>
    <property type="match status" value="1"/>
</dbReference>
<dbReference type="CDD" id="cd01712">
    <property type="entry name" value="PPase_ThiI"/>
    <property type="match status" value="1"/>
</dbReference>
<dbReference type="PROSITE" id="PS51165">
    <property type="entry name" value="THUMP"/>
    <property type="match status" value="1"/>
</dbReference>
<keyword evidence="8 11" id="KW-0784">Thiamine biosynthesis</keyword>
<keyword evidence="15" id="KW-1185">Reference proteome</keyword>
<comment type="pathway">
    <text evidence="11">Cofactor biosynthesis; thiamine diphosphate biosynthesis.</text>
</comment>
<evidence type="ECO:0000256" key="5">
    <source>
        <dbReference type="ARBA" id="ARBA00022741"/>
    </source>
</evidence>
<dbReference type="GO" id="GO:0005524">
    <property type="term" value="F:ATP binding"/>
    <property type="evidence" value="ECO:0007669"/>
    <property type="project" value="UniProtKB-UniRule"/>
</dbReference>
<evidence type="ECO:0000313" key="15">
    <source>
        <dbReference type="Proteomes" id="UP000028252"/>
    </source>
</evidence>
<dbReference type="RefSeq" id="WP_036185946.1">
    <property type="nucleotide sequence ID" value="NZ_JMQN01000018.1"/>
</dbReference>
<dbReference type="GO" id="GO:0009229">
    <property type="term" value="P:thiamine diphosphate biosynthetic process"/>
    <property type="evidence" value="ECO:0007669"/>
    <property type="project" value="UniProtKB-UniRule"/>
</dbReference>
<comment type="catalytic activity">
    <reaction evidence="11">
        <text>[ThiS sulfur-carrier protein]-C-terminal Gly-Gly-AMP + S-sulfanyl-L-cysteinyl-[cysteine desulfurase] + AH2 = [ThiS sulfur-carrier protein]-C-terminal-Gly-aminoethanethioate + L-cysteinyl-[cysteine desulfurase] + A + AMP + 2 H(+)</text>
        <dbReference type="Rhea" id="RHEA:43340"/>
        <dbReference type="Rhea" id="RHEA-COMP:12157"/>
        <dbReference type="Rhea" id="RHEA-COMP:12158"/>
        <dbReference type="Rhea" id="RHEA-COMP:12910"/>
        <dbReference type="Rhea" id="RHEA-COMP:19908"/>
        <dbReference type="ChEBI" id="CHEBI:13193"/>
        <dbReference type="ChEBI" id="CHEBI:15378"/>
        <dbReference type="ChEBI" id="CHEBI:17499"/>
        <dbReference type="ChEBI" id="CHEBI:29950"/>
        <dbReference type="ChEBI" id="CHEBI:61963"/>
        <dbReference type="ChEBI" id="CHEBI:90618"/>
        <dbReference type="ChEBI" id="CHEBI:232372"/>
        <dbReference type="ChEBI" id="CHEBI:456215"/>
    </reaction>
</comment>
<dbReference type="InterPro" id="IPR014729">
    <property type="entry name" value="Rossmann-like_a/b/a_fold"/>
</dbReference>
<dbReference type="STRING" id="1232683.ADIMK_1589"/>
<dbReference type="PROSITE" id="PS50206">
    <property type="entry name" value="RHODANESE_3"/>
    <property type="match status" value="1"/>
</dbReference>
<name>A0A081G0N8_9GAMM</name>
<dbReference type="EMBL" id="JMQN01000018">
    <property type="protein sequence ID" value="KEA64343.1"/>
    <property type="molecule type" value="Genomic_DNA"/>
</dbReference>
<dbReference type="InterPro" id="IPR036873">
    <property type="entry name" value="Rhodanese-like_dom_sf"/>
</dbReference>
<dbReference type="GO" id="GO:0002937">
    <property type="term" value="P:tRNA 4-thiouridine biosynthesis"/>
    <property type="evidence" value="ECO:0007669"/>
    <property type="project" value="TreeGrafter"/>
</dbReference>
<comment type="caution">
    <text evidence="14">The sequence shown here is derived from an EMBL/GenBank/DDBJ whole genome shotgun (WGS) entry which is preliminary data.</text>
</comment>
<dbReference type="InterPro" id="IPR050102">
    <property type="entry name" value="tRNA_sulfurtransferase_ThiI"/>
</dbReference>
<keyword evidence="7 11" id="KW-0694">RNA-binding</keyword>
<evidence type="ECO:0000259" key="12">
    <source>
        <dbReference type="PROSITE" id="PS50206"/>
    </source>
</evidence>
<dbReference type="NCBIfam" id="TIGR00342">
    <property type="entry name" value="tRNA uracil 4-sulfurtransferase ThiI"/>
    <property type="match status" value="1"/>
</dbReference>
<feature type="binding site" evidence="11">
    <location>
        <position position="293"/>
    </location>
    <ligand>
        <name>ATP</name>
        <dbReference type="ChEBI" id="CHEBI:30616"/>
    </ligand>
</feature>
<feature type="binding site" evidence="11">
    <location>
        <position position="302"/>
    </location>
    <ligand>
        <name>ATP</name>
        <dbReference type="ChEBI" id="CHEBI:30616"/>
    </ligand>
</feature>
<keyword evidence="2 11" id="KW-0963">Cytoplasm</keyword>
<feature type="active site" description="Cysteine persulfide intermediate" evidence="11">
    <location>
        <position position="461"/>
    </location>
</feature>
<dbReference type="InterPro" id="IPR049962">
    <property type="entry name" value="THUMP_ThiI"/>
</dbReference>
<dbReference type="GO" id="GO:0052837">
    <property type="term" value="P:thiazole biosynthetic process"/>
    <property type="evidence" value="ECO:0007669"/>
    <property type="project" value="InterPro"/>
</dbReference>
<feature type="domain" description="THUMP" evidence="13">
    <location>
        <begin position="67"/>
        <end position="171"/>
    </location>
</feature>
<dbReference type="InterPro" id="IPR004114">
    <property type="entry name" value="THUMP_dom"/>
</dbReference>
<dbReference type="GO" id="GO:0004810">
    <property type="term" value="F:CCA tRNA nucleotidyltransferase activity"/>
    <property type="evidence" value="ECO:0007669"/>
    <property type="project" value="InterPro"/>
</dbReference>
<evidence type="ECO:0000256" key="11">
    <source>
        <dbReference type="HAMAP-Rule" id="MF_00021"/>
    </source>
</evidence>
<feature type="domain" description="Rhodanese" evidence="12">
    <location>
        <begin position="409"/>
        <end position="485"/>
    </location>
</feature>
<accession>A0A081G0N8</accession>
<keyword evidence="9" id="KW-1015">Disulfide bond</keyword>